<dbReference type="AlphaFoldDB" id="A0A9D1JBC6"/>
<reference evidence="1" key="1">
    <citation type="submission" date="2020-10" db="EMBL/GenBank/DDBJ databases">
        <authorList>
            <person name="Gilroy R."/>
        </authorList>
    </citation>
    <scope>NUCLEOTIDE SEQUENCE</scope>
    <source>
        <strain evidence="1">ChiSjej5B23-6657</strain>
    </source>
</reference>
<dbReference type="Proteomes" id="UP000823912">
    <property type="component" value="Unassembled WGS sequence"/>
</dbReference>
<name>A0A9D1JBC6_9FIRM</name>
<dbReference type="EMBL" id="DVHM01000147">
    <property type="protein sequence ID" value="HIR71405.1"/>
    <property type="molecule type" value="Genomic_DNA"/>
</dbReference>
<evidence type="ECO:0000313" key="1">
    <source>
        <dbReference type="EMBL" id="HIR71405.1"/>
    </source>
</evidence>
<comment type="caution">
    <text evidence="1">The sequence shown here is derived from an EMBL/GenBank/DDBJ whole genome shotgun (WGS) entry which is preliminary data.</text>
</comment>
<accession>A0A9D1JBC6</accession>
<reference evidence="1" key="2">
    <citation type="journal article" date="2021" name="PeerJ">
        <title>Extensive microbial diversity within the chicken gut microbiome revealed by metagenomics and culture.</title>
        <authorList>
            <person name="Gilroy R."/>
            <person name="Ravi A."/>
            <person name="Getino M."/>
            <person name="Pursley I."/>
            <person name="Horton D.L."/>
            <person name="Alikhan N.F."/>
            <person name="Baker D."/>
            <person name="Gharbi K."/>
            <person name="Hall N."/>
            <person name="Watson M."/>
            <person name="Adriaenssens E.M."/>
            <person name="Foster-Nyarko E."/>
            <person name="Jarju S."/>
            <person name="Secka A."/>
            <person name="Antonio M."/>
            <person name="Oren A."/>
            <person name="Chaudhuri R.R."/>
            <person name="La Ragione R."/>
            <person name="Hildebrand F."/>
            <person name="Pallen M.J."/>
        </authorList>
    </citation>
    <scope>NUCLEOTIDE SEQUENCE</scope>
    <source>
        <strain evidence="1">ChiSjej5B23-6657</strain>
    </source>
</reference>
<sequence length="698" mass="77285">MPVAKEIYHAMDDPKMQKMVIDTQEKRERTLVDGTKVPYLYVHGAIPENEIKFILCIPEKENYEGRFFQYLSPFPGPDEEVASLDKTGEDDRIAFALTHGAYFVESNMGSKFAFGGAADPTLCWKASAAVAEHSRKFVMDLYGVGRPYGYVYGGSGGGYKSMACIENTDAWDGACPYVIGSPVSLPNTITMHVQGQRRLRHAFGKIVDALDVGGSGDPYENLSDSEAAMLKELTQMGLPPKVWFVEAYGMVDPGSLPVLTPGVKQHDPSYFTDFWTVPGYLGADPNSEEVKDRLQFTGKVKSVHLPNEESQEAGGQNGVDDAWRKQLTSGNGAWIELEELPEGEDLYLEGVTIELTTGKAVGKPMLLDKMIREPGKKSGYLTIGLCYGMTDIAEVIGSIEPGDTLTMDNSDYIAIQSYYRHQVPADLSFHAWDQFRDEQGNPTIPQRKDVMGYGFTGTGTVQDGNIQGKTIITQSLMDESTCPWCADWYKGKVAESRGNTDDFRLYYMENTMHGDVAWLENNMVTNYLGALQQALLDVSAWVEKGIEPLPDTEYRYENGQIYVPDNAKERRGMQPVVTLTANGETCLHVKAGEPVKLEAKALLPQGAGYISEVRFAPEELREFPSMADQKALNAYPVESDFEVIEEDGLAGAKAAYTYIYTEPGTHFASVQVRSTRSGKKDDTFTQVRNIARARIIVE</sequence>
<gene>
    <name evidence="1" type="ORF">IAA55_09000</name>
</gene>
<evidence type="ECO:0000313" key="2">
    <source>
        <dbReference type="Proteomes" id="UP000823912"/>
    </source>
</evidence>
<organism evidence="1 2">
    <name type="scientific">Candidatus Pullilachnospira gallistercoris</name>
    <dbReference type="NCBI Taxonomy" id="2840911"/>
    <lineage>
        <taxon>Bacteria</taxon>
        <taxon>Bacillati</taxon>
        <taxon>Bacillota</taxon>
        <taxon>Clostridia</taxon>
        <taxon>Lachnospirales</taxon>
        <taxon>Lachnospiraceae</taxon>
        <taxon>Lachnospiraceae incertae sedis</taxon>
        <taxon>Candidatus Pullilachnospira</taxon>
    </lineage>
</organism>
<protein>
    <submittedName>
        <fullName evidence="1">Uncharacterized protein</fullName>
    </submittedName>
</protein>
<proteinExistence type="predicted"/>